<name>A0A3N4LC91_9PEZI</name>
<organism evidence="1 2">
    <name type="scientific">Terfezia boudieri ATCC MYA-4762</name>
    <dbReference type="NCBI Taxonomy" id="1051890"/>
    <lineage>
        <taxon>Eukaryota</taxon>
        <taxon>Fungi</taxon>
        <taxon>Dikarya</taxon>
        <taxon>Ascomycota</taxon>
        <taxon>Pezizomycotina</taxon>
        <taxon>Pezizomycetes</taxon>
        <taxon>Pezizales</taxon>
        <taxon>Pezizaceae</taxon>
        <taxon>Terfezia</taxon>
    </lineage>
</organism>
<reference evidence="1 2" key="1">
    <citation type="journal article" date="2018" name="Nat. Ecol. Evol.">
        <title>Pezizomycetes genomes reveal the molecular basis of ectomycorrhizal truffle lifestyle.</title>
        <authorList>
            <person name="Murat C."/>
            <person name="Payen T."/>
            <person name="Noel B."/>
            <person name="Kuo A."/>
            <person name="Morin E."/>
            <person name="Chen J."/>
            <person name="Kohler A."/>
            <person name="Krizsan K."/>
            <person name="Balestrini R."/>
            <person name="Da Silva C."/>
            <person name="Montanini B."/>
            <person name="Hainaut M."/>
            <person name="Levati E."/>
            <person name="Barry K.W."/>
            <person name="Belfiori B."/>
            <person name="Cichocki N."/>
            <person name="Clum A."/>
            <person name="Dockter R.B."/>
            <person name="Fauchery L."/>
            <person name="Guy J."/>
            <person name="Iotti M."/>
            <person name="Le Tacon F."/>
            <person name="Lindquist E.A."/>
            <person name="Lipzen A."/>
            <person name="Malagnac F."/>
            <person name="Mello A."/>
            <person name="Molinier V."/>
            <person name="Miyauchi S."/>
            <person name="Poulain J."/>
            <person name="Riccioni C."/>
            <person name="Rubini A."/>
            <person name="Sitrit Y."/>
            <person name="Splivallo R."/>
            <person name="Traeger S."/>
            <person name="Wang M."/>
            <person name="Zifcakova L."/>
            <person name="Wipf D."/>
            <person name="Zambonelli A."/>
            <person name="Paolocci F."/>
            <person name="Nowrousian M."/>
            <person name="Ottonello S."/>
            <person name="Baldrian P."/>
            <person name="Spatafora J.W."/>
            <person name="Henrissat B."/>
            <person name="Nagy L.G."/>
            <person name="Aury J.M."/>
            <person name="Wincker P."/>
            <person name="Grigoriev I.V."/>
            <person name="Bonfante P."/>
            <person name="Martin F.M."/>
        </authorList>
    </citation>
    <scope>NUCLEOTIDE SEQUENCE [LARGE SCALE GENOMIC DNA]</scope>
    <source>
        <strain evidence="1 2">ATCC MYA-4762</strain>
    </source>
</reference>
<dbReference type="InParanoid" id="A0A3N4LC91"/>
<dbReference type="AlphaFoldDB" id="A0A3N4LC91"/>
<dbReference type="OrthoDB" id="5436380at2759"/>
<protein>
    <submittedName>
        <fullName evidence="1">Uncharacterized protein</fullName>
    </submittedName>
</protein>
<gene>
    <name evidence="1" type="ORF">L211DRAFT_527369</name>
</gene>
<evidence type="ECO:0000313" key="2">
    <source>
        <dbReference type="Proteomes" id="UP000267821"/>
    </source>
</evidence>
<evidence type="ECO:0000313" key="1">
    <source>
        <dbReference type="EMBL" id="RPB20306.1"/>
    </source>
</evidence>
<sequence>MFTFAQTLSLVPPVPEEVKKFMANTPFASKHPSWFTYNNNIPQMVTALVHIEQSSAGRAWGVKLADIPLGSQGTDARFLSPGGIVELGVLVAWFFNKSNLNDSDKMASVKWAEQNVYQRGGADKVNCDAIARMIYAVQEWAPDQVEDPGERLAVIEERVAALEAHIAALVSQNSSLAPAVTCLTLLFEQRHDQTQDSTPTSPFNIPPHIERISDLSDQAEDWLRQQLQTRSLWVKVTSMDSAEENHISWAPLEGGIEIGSAVIRKYGAYRFW</sequence>
<proteinExistence type="predicted"/>
<accession>A0A3N4LC91</accession>
<dbReference type="Proteomes" id="UP000267821">
    <property type="component" value="Unassembled WGS sequence"/>
</dbReference>
<keyword evidence="2" id="KW-1185">Reference proteome</keyword>
<dbReference type="EMBL" id="ML121574">
    <property type="protein sequence ID" value="RPB20306.1"/>
    <property type="molecule type" value="Genomic_DNA"/>
</dbReference>